<dbReference type="Proteomes" id="UP000309340">
    <property type="component" value="Unassembled WGS sequence"/>
</dbReference>
<evidence type="ECO:0000313" key="1">
    <source>
        <dbReference type="EMBL" id="TKA75725.1"/>
    </source>
</evidence>
<dbReference type="EMBL" id="NAJQ01000184">
    <property type="protein sequence ID" value="TKA75725.1"/>
    <property type="molecule type" value="Genomic_DNA"/>
</dbReference>
<name>A0A4U0XLQ9_9PEZI</name>
<reference evidence="1 2" key="1">
    <citation type="submission" date="2017-03" db="EMBL/GenBank/DDBJ databases">
        <title>Genomes of endolithic fungi from Antarctica.</title>
        <authorList>
            <person name="Coleine C."/>
            <person name="Masonjones S."/>
            <person name="Stajich J.E."/>
        </authorList>
    </citation>
    <scope>NUCLEOTIDE SEQUENCE [LARGE SCALE GENOMIC DNA]</scope>
    <source>
        <strain evidence="1 2">CCFEE 5184</strain>
    </source>
</reference>
<evidence type="ECO:0000313" key="2">
    <source>
        <dbReference type="Proteomes" id="UP000309340"/>
    </source>
</evidence>
<evidence type="ECO:0008006" key="3">
    <source>
        <dbReference type="Google" id="ProtNLM"/>
    </source>
</evidence>
<keyword evidence="2" id="KW-1185">Reference proteome</keyword>
<accession>A0A4U0XLQ9</accession>
<organism evidence="1 2">
    <name type="scientific">Friedmanniomyces simplex</name>
    <dbReference type="NCBI Taxonomy" id="329884"/>
    <lineage>
        <taxon>Eukaryota</taxon>
        <taxon>Fungi</taxon>
        <taxon>Dikarya</taxon>
        <taxon>Ascomycota</taxon>
        <taxon>Pezizomycotina</taxon>
        <taxon>Dothideomycetes</taxon>
        <taxon>Dothideomycetidae</taxon>
        <taxon>Mycosphaerellales</taxon>
        <taxon>Teratosphaeriaceae</taxon>
        <taxon>Friedmanniomyces</taxon>
    </lineage>
</organism>
<gene>
    <name evidence="1" type="ORF">B0A55_05916</name>
</gene>
<protein>
    <recommendedName>
        <fullName evidence="3">F-box domain-containing protein</fullName>
    </recommendedName>
</protein>
<sequence>MAVRAVFNTYELVEQIMLHLPRVYIYRAAQISKTCHTVRAESPALAKLIAPVKPLTAADIKPFTPTELMQFGAPGGAPGFDSFFTQPEFDTTSLDRIAELYAAGKAIRPMDTIPYQTKRLSVRPHYASSGNGNCGDVLNVHPGLTPSYGRPNPYGTLVTLHIPMMMKNPKTNAWACPPGVYVTDPPVTEARMGVFWRGRTVGSTMARCSRGLTLWDLVQAQKDIFVDGRVVNALVPLGYWGELECVAEITMGVDAGRLRSGVSGSWSMRRESGIDTGH</sequence>
<comment type="caution">
    <text evidence="1">The sequence shown here is derived from an EMBL/GenBank/DDBJ whole genome shotgun (WGS) entry which is preliminary data.</text>
</comment>
<dbReference type="AlphaFoldDB" id="A0A4U0XLQ9"/>
<proteinExistence type="predicted"/>